<keyword evidence="2" id="KW-1185">Reference proteome</keyword>
<organism evidence="1 2">
    <name type="scientific">Pseudomonas fungipugnans</name>
    <dbReference type="NCBI Taxonomy" id="3024217"/>
    <lineage>
        <taxon>Bacteria</taxon>
        <taxon>Pseudomonadati</taxon>
        <taxon>Pseudomonadota</taxon>
        <taxon>Gammaproteobacteria</taxon>
        <taxon>Pseudomonadales</taxon>
        <taxon>Pseudomonadaceae</taxon>
        <taxon>Pseudomonas</taxon>
    </lineage>
</organism>
<sequence length="118" mass="12866">MQSPDFVEGVSGWRMSGGRIELYGAPYPIILGKLETLEPDQPKPFIVVDGVTYISQAEVERASITGAKLSAMWSVRMELAASGQTYAVGLGLGSELADKMRDVLRKELQQGGILHRSR</sequence>
<evidence type="ECO:0000313" key="1">
    <source>
        <dbReference type="EMBL" id="MDI2594096.1"/>
    </source>
</evidence>
<gene>
    <name evidence="1" type="ORF">POF45_22075</name>
</gene>
<dbReference type="Proteomes" id="UP001159100">
    <property type="component" value="Unassembled WGS sequence"/>
</dbReference>
<protein>
    <submittedName>
        <fullName evidence="1">DUF1983 domain-containing protein</fullName>
    </submittedName>
</protein>
<comment type="caution">
    <text evidence="1">The sequence shown here is derived from an EMBL/GenBank/DDBJ whole genome shotgun (WGS) entry which is preliminary data.</text>
</comment>
<accession>A0ABT6QTN8</accession>
<dbReference type="EMBL" id="JARBWL010000002">
    <property type="protein sequence ID" value="MDI2594096.1"/>
    <property type="molecule type" value="Genomic_DNA"/>
</dbReference>
<evidence type="ECO:0000313" key="2">
    <source>
        <dbReference type="Proteomes" id="UP001159100"/>
    </source>
</evidence>
<proteinExistence type="predicted"/>
<reference evidence="1 2" key="1">
    <citation type="submission" date="2023-02" db="EMBL/GenBank/DDBJ databases">
        <title>Pseudomonas chrutzelriedensis sp. nov., a potently antifungal strain isolated from moss.</title>
        <authorList>
            <person name="Schnyder A."/>
            <person name="Kalawong R."/>
            <person name="Eberl L."/>
            <person name="Agnoli K."/>
        </authorList>
    </citation>
    <scope>NUCLEOTIDE SEQUENCE [LARGE SCALE GENOMIC DNA]</scope>
    <source>
        <strain evidence="1 2">681</strain>
    </source>
</reference>
<name>A0ABT6QTN8_9PSED</name>
<dbReference type="RefSeq" id="WP_282316735.1">
    <property type="nucleotide sequence ID" value="NZ_JARBWL010000002.1"/>
</dbReference>